<evidence type="ECO:0000313" key="1">
    <source>
        <dbReference type="EMBL" id="MCI73362.1"/>
    </source>
</evidence>
<organism evidence="1 2">
    <name type="scientific">Trifolium medium</name>
    <dbReference type="NCBI Taxonomy" id="97028"/>
    <lineage>
        <taxon>Eukaryota</taxon>
        <taxon>Viridiplantae</taxon>
        <taxon>Streptophyta</taxon>
        <taxon>Embryophyta</taxon>
        <taxon>Tracheophyta</taxon>
        <taxon>Spermatophyta</taxon>
        <taxon>Magnoliopsida</taxon>
        <taxon>eudicotyledons</taxon>
        <taxon>Gunneridae</taxon>
        <taxon>Pentapetalae</taxon>
        <taxon>rosids</taxon>
        <taxon>fabids</taxon>
        <taxon>Fabales</taxon>
        <taxon>Fabaceae</taxon>
        <taxon>Papilionoideae</taxon>
        <taxon>50 kb inversion clade</taxon>
        <taxon>NPAAA clade</taxon>
        <taxon>Hologalegina</taxon>
        <taxon>IRL clade</taxon>
        <taxon>Trifolieae</taxon>
        <taxon>Trifolium</taxon>
    </lineage>
</organism>
<reference evidence="1 2" key="1">
    <citation type="journal article" date="2018" name="Front. Plant Sci.">
        <title>Red Clover (Trifolium pratense) and Zigzag Clover (T. medium) - A Picture of Genomic Similarities and Differences.</title>
        <authorList>
            <person name="Dluhosova J."/>
            <person name="Istvanek J."/>
            <person name="Nedelnik J."/>
            <person name="Repkova J."/>
        </authorList>
    </citation>
    <scope>NUCLEOTIDE SEQUENCE [LARGE SCALE GENOMIC DNA]</scope>
    <source>
        <strain evidence="2">cv. 10/8</strain>
        <tissue evidence="1">Leaf</tissue>
    </source>
</reference>
<name>A0A392UIQ0_9FABA</name>
<sequence>MLATKRQKVCLPLATTGDYLATTSPGDYWRP</sequence>
<dbReference type="EMBL" id="LXQA010836886">
    <property type="protein sequence ID" value="MCI73362.1"/>
    <property type="molecule type" value="Genomic_DNA"/>
</dbReference>
<accession>A0A392UIQ0</accession>
<protein>
    <submittedName>
        <fullName evidence="1">Uncharacterized protein</fullName>
    </submittedName>
</protein>
<evidence type="ECO:0000313" key="2">
    <source>
        <dbReference type="Proteomes" id="UP000265520"/>
    </source>
</evidence>
<keyword evidence="2" id="KW-1185">Reference proteome</keyword>
<feature type="non-terminal residue" evidence="1">
    <location>
        <position position="31"/>
    </location>
</feature>
<proteinExistence type="predicted"/>
<comment type="caution">
    <text evidence="1">The sequence shown here is derived from an EMBL/GenBank/DDBJ whole genome shotgun (WGS) entry which is preliminary data.</text>
</comment>
<dbReference type="AlphaFoldDB" id="A0A392UIQ0"/>
<dbReference type="Proteomes" id="UP000265520">
    <property type="component" value="Unassembled WGS sequence"/>
</dbReference>